<dbReference type="OrthoDB" id="1574204at2759"/>
<dbReference type="RefSeq" id="XP_033778300.1">
    <property type="nucleotide sequence ID" value="XM_033922409.1"/>
</dbReference>
<dbReference type="PANTHER" id="PTHR47114:SF2">
    <property type="entry name" value="OLIGODENDROCYTE-MYELIN GLYCOPROTEIN"/>
    <property type="match status" value="1"/>
</dbReference>
<dbReference type="InterPro" id="IPR032675">
    <property type="entry name" value="LRR_dom_sf"/>
</dbReference>
<feature type="region of interest" description="Disordered" evidence="4">
    <location>
        <begin position="92"/>
        <end position="112"/>
    </location>
</feature>
<dbReference type="SMART" id="SM00013">
    <property type="entry name" value="LRRNT"/>
    <property type="match status" value="1"/>
</dbReference>
<dbReference type="Pfam" id="PF01462">
    <property type="entry name" value="LRRNT"/>
    <property type="match status" value="1"/>
</dbReference>
<dbReference type="GO" id="GO:0031102">
    <property type="term" value="P:neuron projection regeneration"/>
    <property type="evidence" value="ECO:0007669"/>
    <property type="project" value="TreeGrafter"/>
</dbReference>
<evidence type="ECO:0000256" key="4">
    <source>
        <dbReference type="SAM" id="MobiDB-lite"/>
    </source>
</evidence>
<feature type="compositionally biased region" description="Pro residues" evidence="4">
    <location>
        <begin position="93"/>
        <end position="103"/>
    </location>
</feature>
<protein>
    <submittedName>
        <fullName evidence="7">Oligodendrocyte-myelin glycoprotein</fullName>
    </submittedName>
</protein>
<dbReference type="FunCoup" id="A0A6P8PBE4">
    <property type="interactions" value="595"/>
</dbReference>
<sequence length="595" mass="65899">MRNVGKSFNVKKYRVMHLGYGNPKELFTIGDDSNVHGPGQGPQDNSIQGFEGASDGPCNEDHYSELYRSLPPTFVPVIVQFQYHIFNSKEQTPPAPSLIPPPTKSQQNAAERAKHSLENNTVAASVWNKAACKLKSAFQRKHALILEVSIKSPVEPGKMKASPCLSILLLVLPTVLSLCPSECLCLGSSRNVDCSGRNLTALPYSLQDNITFLNLSHNQFVNLDNQLTRFTNLRTLDISQNLFLSLPSNLPRSLWELSAKNNNIKTLLKSDTAYQWNLKFLDVSKNKLQRAVLINNTLTSLKFLNLSTNKLWTVPTNMPYYLETADLSNNFLTQILPGTLMRLPHLKNLYLHGNGFTHIPNKSFEQLFQLQMITFYDNPWQCDAKQSIAYLLTWILKTTAHVIGYPCSNQSIFGENATLHMPPSTEKVANTLINAIPEATATLLPLLPAESVKVTKLYKQLPAEENLLMATLSNASVKSASTNDPFVTNEEGSAAENINSYLSPAADHTFIKDSLSKSSENAKETRPSNTPVNQVTGNIISTYLPEQVQQSTIILSMKDETTTSMSDHHKPSSGSMCKVFACGLILFNILALLLA</sequence>
<evidence type="ECO:0000256" key="2">
    <source>
        <dbReference type="ARBA" id="ARBA00022729"/>
    </source>
</evidence>
<dbReference type="GeneID" id="117349216"/>
<dbReference type="PANTHER" id="PTHR47114">
    <property type="match status" value="1"/>
</dbReference>
<dbReference type="KEGG" id="gsh:117349216"/>
<evidence type="ECO:0000313" key="7">
    <source>
        <dbReference type="RefSeq" id="XP_033778300.1"/>
    </source>
</evidence>
<keyword evidence="2" id="KW-0732">Signal</keyword>
<dbReference type="FunFam" id="3.80.10.10:FF:000445">
    <property type="entry name" value="Oligodendrocyte myelin glycoprotein b"/>
    <property type="match status" value="1"/>
</dbReference>
<dbReference type="Gene3D" id="3.80.10.10">
    <property type="entry name" value="Ribonuclease Inhibitor"/>
    <property type="match status" value="2"/>
</dbReference>
<dbReference type="PROSITE" id="PS51450">
    <property type="entry name" value="LRR"/>
    <property type="match status" value="1"/>
</dbReference>
<dbReference type="SMART" id="SM00369">
    <property type="entry name" value="LRR_TYP"/>
    <property type="match status" value="3"/>
</dbReference>
<evidence type="ECO:0000313" key="6">
    <source>
        <dbReference type="Proteomes" id="UP000515159"/>
    </source>
</evidence>
<feature type="region of interest" description="Disordered" evidence="4">
    <location>
        <begin position="33"/>
        <end position="53"/>
    </location>
</feature>
<evidence type="ECO:0000259" key="5">
    <source>
        <dbReference type="SMART" id="SM00013"/>
    </source>
</evidence>
<keyword evidence="1" id="KW-0433">Leucine-rich repeat</keyword>
<proteinExistence type="predicted"/>
<dbReference type="InterPro" id="IPR000372">
    <property type="entry name" value="LRRNT"/>
</dbReference>
<accession>A0A6P8PBE4</accession>
<dbReference type="InterPro" id="IPR051071">
    <property type="entry name" value="LRR-bact_E3_ubiq_ligases"/>
</dbReference>
<gene>
    <name evidence="7" type="primary">OMG</name>
</gene>
<dbReference type="InParanoid" id="A0A6P8PBE4"/>
<evidence type="ECO:0000256" key="3">
    <source>
        <dbReference type="ARBA" id="ARBA00022737"/>
    </source>
</evidence>
<keyword evidence="3" id="KW-0677">Repeat</keyword>
<evidence type="ECO:0000256" key="1">
    <source>
        <dbReference type="ARBA" id="ARBA00022614"/>
    </source>
</evidence>
<dbReference type="CTD" id="4974"/>
<dbReference type="AlphaFoldDB" id="A0A6P8PBE4"/>
<dbReference type="InterPro" id="IPR001611">
    <property type="entry name" value="Leu-rich_rpt"/>
</dbReference>
<keyword evidence="6" id="KW-1185">Reference proteome</keyword>
<organism evidence="6 7">
    <name type="scientific">Geotrypetes seraphini</name>
    <name type="common">Gaboon caecilian</name>
    <name type="synonym">Caecilia seraphini</name>
    <dbReference type="NCBI Taxonomy" id="260995"/>
    <lineage>
        <taxon>Eukaryota</taxon>
        <taxon>Metazoa</taxon>
        <taxon>Chordata</taxon>
        <taxon>Craniata</taxon>
        <taxon>Vertebrata</taxon>
        <taxon>Euteleostomi</taxon>
        <taxon>Amphibia</taxon>
        <taxon>Gymnophiona</taxon>
        <taxon>Geotrypetes</taxon>
    </lineage>
</organism>
<feature type="domain" description="LRRNT" evidence="5">
    <location>
        <begin position="178"/>
        <end position="212"/>
    </location>
</feature>
<dbReference type="Proteomes" id="UP000515159">
    <property type="component" value="Chromosome 15"/>
</dbReference>
<dbReference type="Pfam" id="PF13855">
    <property type="entry name" value="LRR_8"/>
    <property type="match status" value="1"/>
</dbReference>
<dbReference type="InterPro" id="IPR003591">
    <property type="entry name" value="Leu-rich_rpt_typical-subtyp"/>
</dbReference>
<reference evidence="7" key="1">
    <citation type="submission" date="2025-08" db="UniProtKB">
        <authorList>
            <consortium name="RefSeq"/>
        </authorList>
    </citation>
    <scope>IDENTIFICATION</scope>
</reference>
<name>A0A6P8PBE4_GEOSA</name>
<dbReference type="SUPFAM" id="SSF52058">
    <property type="entry name" value="L domain-like"/>
    <property type="match status" value="1"/>
</dbReference>